<keyword evidence="1" id="KW-0812">Transmembrane</keyword>
<organism evidence="2 9">
    <name type="scientific">Lacticaseibacillus rhamnosus</name>
    <name type="common">Lactobacillus rhamnosus</name>
    <dbReference type="NCBI Taxonomy" id="47715"/>
    <lineage>
        <taxon>Bacteria</taxon>
        <taxon>Bacillati</taxon>
        <taxon>Bacillota</taxon>
        <taxon>Bacilli</taxon>
        <taxon>Lactobacillales</taxon>
        <taxon>Lactobacillaceae</taxon>
        <taxon>Lacticaseibacillus</taxon>
    </lineage>
</organism>
<dbReference type="EMBL" id="SSHM01000001">
    <property type="protein sequence ID" value="THC79192.1"/>
    <property type="molecule type" value="Genomic_DNA"/>
</dbReference>
<evidence type="ECO:0000313" key="5">
    <source>
        <dbReference type="EMBL" id="THC79192.1"/>
    </source>
</evidence>
<feature type="transmembrane region" description="Helical" evidence="1">
    <location>
        <begin position="96"/>
        <end position="122"/>
    </location>
</feature>
<accession>A0A0D6U754</accession>
<feature type="transmembrane region" description="Helical" evidence="1">
    <location>
        <begin position="54"/>
        <end position="75"/>
    </location>
</feature>
<dbReference type="AlphaFoldDB" id="A0A0D6U754"/>
<dbReference type="eggNOG" id="COG1811">
    <property type="taxonomic scope" value="Bacteria"/>
</dbReference>
<dbReference type="Proteomes" id="UP000234212">
    <property type="component" value="Unassembled WGS sequence"/>
</dbReference>
<reference evidence="4 7" key="2">
    <citation type="submission" date="2017-12" db="EMBL/GenBank/DDBJ databases">
        <title>Phylogenetic diversity of female urinary microbiome.</title>
        <authorList>
            <person name="Thomas-White K."/>
            <person name="Wolfe A.J."/>
        </authorList>
    </citation>
    <scope>NUCLEOTIDE SEQUENCE [LARGE SCALE GENOMIC DNA]</scope>
    <source>
        <strain evidence="4 7">UMB0004</strain>
    </source>
</reference>
<dbReference type="Proteomes" id="UP000189067">
    <property type="component" value="Unassembled WGS sequence"/>
</dbReference>
<gene>
    <name evidence="3" type="ORF">BWR10_12945</name>
    <name evidence="4" type="ORF">CYJ91_11035</name>
    <name evidence="5" type="ORF">E6L36_01430</name>
    <name evidence="2" type="ORF">H0N82_11175</name>
</gene>
<dbReference type="EMBL" id="JACCKI010000009">
    <property type="protein sequence ID" value="NZA05635.1"/>
    <property type="molecule type" value="Genomic_DNA"/>
</dbReference>
<comment type="caution">
    <text evidence="2">The sequence shown here is derived from an EMBL/GenBank/DDBJ whole genome shotgun (WGS) entry which is preliminary data.</text>
</comment>
<reference evidence="5 8" key="3">
    <citation type="submission" date="2019-04" db="EMBL/GenBank/DDBJ databases">
        <title>Genome Announcement to Ensure Probiotic Safety of Lactobacillus rhamnosus UBLR-58.</title>
        <authorList>
            <person name="Sulthana A."/>
            <person name="Lakshmi S.G."/>
            <person name="Madempudi R.S."/>
        </authorList>
    </citation>
    <scope>NUCLEOTIDE SEQUENCE [LARGE SCALE GENOMIC DNA]</scope>
    <source>
        <strain evidence="5 8">UBLR-58</strain>
    </source>
</reference>
<dbReference type="InterPro" id="IPR007563">
    <property type="entry name" value="DUF554"/>
</dbReference>
<reference evidence="2 9" key="4">
    <citation type="submission" date="2020-07" db="EMBL/GenBank/DDBJ databases">
        <title>Organ Donor 1.</title>
        <authorList>
            <person name="Marsh A.J."/>
            <person name="Azcarate-Peril M.A."/>
        </authorList>
    </citation>
    <scope>NUCLEOTIDE SEQUENCE [LARGE SCALE GENOMIC DNA]</scope>
    <source>
        <strain evidence="2 9">AMC0712</strain>
    </source>
</reference>
<dbReference type="Proteomes" id="UP000307517">
    <property type="component" value="Unassembled WGS sequence"/>
</dbReference>
<dbReference type="GeneID" id="69830331"/>
<dbReference type="Pfam" id="PF04474">
    <property type="entry name" value="DUF554"/>
    <property type="match status" value="1"/>
</dbReference>
<evidence type="ECO:0000313" key="2">
    <source>
        <dbReference type="EMBL" id="NZA05635.1"/>
    </source>
</evidence>
<evidence type="ECO:0000313" key="3">
    <source>
        <dbReference type="EMBL" id="ONN73797.1"/>
    </source>
</evidence>
<dbReference type="Proteomes" id="UP000552935">
    <property type="component" value="Unassembled WGS sequence"/>
</dbReference>
<sequence length="233" mass="24454">MMFMGSIVNGLTIIGGSLLGLILHNISANAKDTITKSLGLGTFALGIQMALQTKSFIVIIISLCLGGLLGEWLHIEDGMNHLGLKLQERFARNNSHFAEGFVTATLIAVIGAMSILGAIQAGVSGDNATLYTKAVMDGFMAIMMTASLGIGVLFSAIPVILYQGTITLLASFLVQFIPKTLMATSLREIGAIGGLMILGIGLNLMGITKIRISNLLPGLVVLIGILTGQYFLS</sequence>
<dbReference type="EMBL" id="MTJY01000051">
    <property type="protein sequence ID" value="ONN73797.1"/>
    <property type="molecule type" value="Genomic_DNA"/>
</dbReference>
<evidence type="ECO:0000313" key="7">
    <source>
        <dbReference type="Proteomes" id="UP000234212"/>
    </source>
</evidence>
<dbReference type="PANTHER" id="PTHR36111:SF2">
    <property type="entry name" value="INNER MEMBRANE PROTEIN"/>
    <property type="match status" value="1"/>
</dbReference>
<evidence type="ECO:0000313" key="8">
    <source>
        <dbReference type="Proteomes" id="UP000307517"/>
    </source>
</evidence>
<evidence type="ECO:0000313" key="9">
    <source>
        <dbReference type="Proteomes" id="UP000552935"/>
    </source>
</evidence>
<dbReference type="EMBL" id="PKJX01000005">
    <property type="protein sequence ID" value="PLA56195.1"/>
    <property type="molecule type" value="Genomic_DNA"/>
</dbReference>
<dbReference type="PANTHER" id="PTHR36111">
    <property type="entry name" value="INNER MEMBRANE PROTEIN-RELATED"/>
    <property type="match status" value="1"/>
</dbReference>
<keyword evidence="1" id="KW-0472">Membrane</keyword>
<dbReference type="RefSeq" id="WP_005690907.1">
    <property type="nucleotide sequence ID" value="NZ_BSWG01000065.1"/>
</dbReference>
<protein>
    <submittedName>
        <fullName evidence="2">DUF554 domain-containing protein</fullName>
    </submittedName>
</protein>
<name>A0A0D6U754_LACRH</name>
<feature type="transmembrane region" description="Helical" evidence="1">
    <location>
        <begin position="214"/>
        <end position="232"/>
    </location>
</feature>
<evidence type="ECO:0000313" key="6">
    <source>
        <dbReference type="Proteomes" id="UP000189067"/>
    </source>
</evidence>
<proteinExistence type="predicted"/>
<feature type="transmembrane region" description="Helical" evidence="1">
    <location>
        <begin position="189"/>
        <end position="207"/>
    </location>
</feature>
<reference evidence="3 6" key="1">
    <citation type="submission" date="2017-01" db="EMBL/GenBank/DDBJ databases">
        <title>In silico prediction, in vitro antibacterial spectrum and physicochemical properties of a putative bacteriocin produced by Lactobacillus rhamnosus strain L156.4.</title>
        <authorList>
            <person name="Silveira A.M."/>
            <person name="Monteiro A.S."/>
            <person name="Santos V.L."/>
            <person name="Nicoli J.R."/>
            <person name="Azevedo V."/>
            <person name="Soares S.C."/>
            <person name="Castro-Oliveira L."/>
            <person name="Dias-Souza M.V."/>
            <person name="Nardi R.M."/>
        </authorList>
    </citation>
    <scope>NUCLEOTIDE SEQUENCE [LARGE SCALE GENOMIC DNA]</scope>
    <source>
        <strain evidence="3 6">L156.4</strain>
    </source>
</reference>
<evidence type="ECO:0000256" key="1">
    <source>
        <dbReference type="SAM" id="Phobius"/>
    </source>
</evidence>
<evidence type="ECO:0000313" key="4">
    <source>
        <dbReference type="EMBL" id="PLA56195.1"/>
    </source>
</evidence>
<keyword evidence="1" id="KW-1133">Transmembrane helix</keyword>
<dbReference type="OrthoDB" id="9797976at2"/>